<organism evidence="3 4">
    <name type="scientific">Suillus subaureus</name>
    <dbReference type="NCBI Taxonomy" id="48587"/>
    <lineage>
        <taxon>Eukaryota</taxon>
        <taxon>Fungi</taxon>
        <taxon>Dikarya</taxon>
        <taxon>Basidiomycota</taxon>
        <taxon>Agaricomycotina</taxon>
        <taxon>Agaricomycetes</taxon>
        <taxon>Agaricomycetidae</taxon>
        <taxon>Boletales</taxon>
        <taxon>Suillineae</taxon>
        <taxon>Suillaceae</taxon>
        <taxon>Suillus</taxon>
    </lineage>
</organism>
<dbReference type="Pfam" id="PF18759">
    <property type="entry name" value="Plavaka"/>
    <property type="match status" value="1"/>
</dbReference>
<evidence type="ECO:0000313" key="4">
    <source>
        <dbReference type="Proteomes" id="UP000807769"/>
    </source>
</evidence>
<sequence length="852" mass="96942">MWWRASHWSLALVLFIFLLVILGYMSENDHMQIPRQQFNAFQVPCGHAGCKQYFKTTAGCTKHILSAHPIMSFPPPEDYDNGLADSDQQEGHPCDEHGNFLPDGTPPPPAEPRSCNDWTPFRNHVEFETAEFLYIQNQMPANQADCLLNLWATTLLKHGNSPPFADHCNLYATIDSIPLGGVKWQGFSCTYSDEKPDGNYPPWMDGSYDEVVCKILANPTYSDEMDYQSYHKYSTNGDEHQFQDFMSADWTWDQADIITGDPETLGSTFMPIILSSDEMTVSVATRNNEYYLLYLSIGNVHNNVQHAHQDAVAIIGFLAMPETMKEYAEDPKFHAFRHQLSHSLLSHILETLRPVMTKPEVAKFGDGHFWQVIYGLGPYIADYEEQVLLVCIPFMNNFPQADIYHLIAPNLLHQVIKGALKDHLVAWVELYIMKTHGKCNGLHILDDIDHRIAAIASFAGLHHFLQGQGFKQWMGDNSKALMKVYLAAIEGHVPQDIVCAFCTFLEFCYLVHQNTITESTLDEIEDALSCYHHYCTIFTESGTIPTFSLPCQHSLVHYAYLIRQFGAPNGLCSSITKSKHIKAVKEPWRRSSKYKALSQMLVTNQHLNKLAAACVDFANHKMLDNTCLAAELEALTLCYAERKHTHDVLALAEELELPCFPDLICWFLFEQMHRPDDDQNPAEIPLTGCPRFAGKISLFNSVSSRFYTPSDISGIRGMHVKHICACPLWQNEAPRNDCIFISTGSITRVHTFFSFKYSSENFLCTIMHWFDVIGDSPDEDTGMWMVRPAYSANCAPLHSIIHVDTIYRTAHLIPIYSRHFLPPNINLHVSYDTFCAYYVNKFINHHVFEIAS</sequence>
<dbReference type="OrthoDB" id="3199698at2759"/>
<keyword evidence="2" id="KW-0732">Signal</keyword>
<dbReference type="AlphaFoldDB" id="A0A9P7J922"/>
<accession>A0A9P7J922</accession>
<dbReference type="InterPro" id="IPR041078">
    <property type="entry name" value="Plavaka"/>
</dbReference>
<gene>
    <name evidence="3" type="ORF">BJ212DRAFT_1448903</name>
</gene>
<proteinExistence type="predicted"/>
<keyword evidence="4" id="KW-1185">Reference proteome</keyword>
<evidence type="ECO:0000256" key="2">
    <source>
        <dbReference type="SAM" id="SignalP"/>
    </source>
</evidence>
<feature type="region of interest" description="Disordered" evidence="1">
    <location>
        <begin position="77"/>
        <end position="112"/>
    </location>
</feature>
<feature type="compositionally biased region" description="Basic and acidic residues" evidence="1">
    <location>
        <begin position="89"/>
        <end position="98"/>
    </location>
</feature>
<comment type="caution">
    <text evidence="3">The sequence shown here is derived from an EMBL/GenBank/DDBJ whole genome shotgun (WGS) entry which is preliminary data.</text>
</comment>
<evidence type="ECO:0000313" key="3">
    <source>
        <dbReference type="EMBL" id="KAG1808945.1"/>
    </source>
</evidence>
<feature type="signal peptide" evidence="2">
    <location>
        <begin position="1"/>
        <end position="23"/>
    </location>
</feature>
<name>A0A9P7J922_9AGAM</name>
<evidence type="ECO:0000256" key="1">
    <source>
        <dbReference type="SAM" id="MobiDB-lite"/>
    </source>
</evidence>
<reference evidence="3" key="1">
    <citation type="journal article" date="2020" name="New Phytol.">
        <title>Comparative genomics reveals dynamic genome evolution in host specialist ectomycorrhizal fungi.</title>
        <authorList>
            <person name="Lofgren L.A."/>
            <person name="Nguyen N.H."/>
            <person name="Vilgalys R."/>
            <person name="Ruytinx J."/>
            <person name="Liao H.L."/>
            <person name="Branco S."/>
            <person name="Kuo A."/>
            <person name="LaButti K."/>
            <person name="Lipzen A."/>
            <person name="Andreopoulos W."/>
            <person name="Pangilinan J."/>
            <person name="Riley R."/>
            <person name="Hundley H."/>
            <person name="Na H."/>
            <person name="Barry K."/>
            <person name="Grigoriev I.V."/>
            <person name="Stajich J.E."/>
            <person name="Kennedy P.G."/>
        </authorList>
    </citation>
    <scope>NUCLEOTIDE SEQUENCE</scope>
    <source>
        <strain evidence="3">MN1</strain>
    </source>
</reference>
<protein>
    <recommendedName>
        <fullName evidence="5">C2H2-type domain-containing protein</fullName>
    </recommendedName>
</protein>
<feature type="chain" id="PRO_5040140505" description="C2H2-type domain-containing protein" evidence="2">
    <location>
        <begin position="24"/>
        <end position="852"/>
    </location>
</feature>
<dbReference type="RefSeq" id="XP_041188937.1">
    <property type="nucleotide sequence ID" value="XM_041338609.1"/>
</dbReference>
<dbReference type="GeneID" id="64632625"/>
<dbReference type="EMBL" id="JABBWG010000036">
    <property type="protein sequence ID" value="KAG1808945.1"/>
    <property type="molecule type" value="Genomic_DNA"/>
</dbReference>
<evidence type="ECO:0008006" key="5">
    <source>
        <dbReference type="Google" id="ProtNLM"/>
    </source>
</evidence>
<dbReference type="Proteomes" id="UP000807769">
    <property type="component" value="Unassembled WGS sequence"/>
</dbReference>